<dbReference type="SMART" id="SM00587">
    <property type="entry name" value="CHK"/>
    <property type="match status" value="2"/>
</dbReference>
<dbReference type="SUPFAM" id="SSF56112">
    <property type="entry name" value="Protein kinase-like (PK-like)"/>
    <property type="match status" value="2"/>
</dbReference>
<comment type="caution">
    <text evidence="2">The sequence shown here is derived from an EMBL/GenBank/DDBJ whole genome shotgun (WGS) entry which is preliminary data.</text>
</comment>
<sequence length="663" mass="76277">MEHKAKIESYSVKENVVNENDHAYSGVTSLEFKYKIRRKKDLKSGKAILKIPSLANLPSEELIASEKLFKREVYFYQIILPELYRLGQCAPFAPKLYAATSANALVLEDLRGDGFKPTDQKHWLNLNECRVSLEVLATYHALGYKYLRSSRKKDPQSLIKLSPSFGPDNDSVLQFYEAIQSSLNGELLDKVYELSKELINRHVKYPPENSMTVLIHGDFRTSNIFLKYNGDNQVSEAKIIDWQFSVEGNPVLDLIVFFINSVSIEMIENNDDVLLNFYLEKLNTKLASLDNLADSKDLITALNQFVDNFQMKYEAKIESYRVADNVASVKDHGYSGVASLEFEYKIRGEKDSRLGKAIMKIPSLAPLSSETLIQCQKMFKREVHFYKIILPELYRLGQCAPFAPELYAATSANALVLEDLRVNGFKPTDQKRWLNLDECRVSLEVLATYHALGYKYLQSSSKNDPQSLIKLLPFFRPDDIPIRTFYDTIQSHLRGELDLLNKIYALANELLSMNEIYPPKNSMTVLIHGDYRSSNIFLKYNSDNQVSEAKIIDWQLSKESNPVLDLIFFFINSVSIEMIEIYDDALLDFYLKKLNTKLASLDTNCSYNKPELIANIIHYKHYYFSTLCRIFLVTYLKPRGGETDYTIPMAVKWLSYLNKKEII</sequence>
<dbReference type="InterPro" id="IPR004119">
    <property type="entry name" value="EcKL"/>
</dbReference>
<accession>A0AAN9TMZ8</accession>
<dbReference type="Gene3D" id="3.90.1200.10">
    <property type="match status" value="2"/>
</dbReference>
<dbReference type="AlphaFoldDB" id="A0AAN9TMZ8"/>
<dbReference type="Proteomes" id="UP001367676">
    <property type="component" value="Unassembled WGS sequence"/>
</dbReference>
<dbReference type="InterPro" id="IPR011009">
    <property type="entry name" value="Kinase-like_dom_sf"/>
</dbReference>
<evidence type="ECO:0000313" key="2">
    <source>
        <dbReference type="EMBL" id="KAK7595220.1"/>
    </source>
</evidence>
<evidence type="ECO:0000259" key="1">
    <source>
        <dbReference type="SMART" id="SM00587"/>
    </source>
</evidence>
<evidence type="ECO:0000313" key="3">
    <source>
        <dbReference type="Proteomes" id="UP001367676"/>
    </source>
</evidence>
<dbReference type="PANTHER" id="PTHR11012">
    <property type="entry name" value="PROTEIN KINASE-LIKE DOMAIN-CONTAINING"/>
    <property type="match status" value="1"/>
</dbReference>
<feature type="domain" description="CHK kinase-like" evidence="1">
    <location>
        <begin position="105"/>
        <end position="288"/>
    </location>
</feature>
<dbReference type="PANTHER" id="PTHR11012:SF30">
    <property type="entry name" value="PROTEIN KINASE-LIKE DOMAIN-CONTAINING"/>
    <property type="match status" value="1"/>
</dbReference>
<dbReference type="InterPro" id="IPR015897">
    <property type="entry name" value="CHK_kinase-like"/>
</dbReference>
<gene>
    <name evidence="2" type="ORF">V9T40_001653</name>
</gene>
<name>A0AAN9TMZ8_9HEMI</name>
<protein>
    <recommendedName>
        <fullName evidence="1">CHK kinase-like domain-containing protein</fullName>
    </recommendedName>
</protein>
<keyword evidence="3" id="KW-1185">Reference proteome</keyword>
<feature type="domain" description="CHK kinase-like" evidence="1">
    <location>
        <begin position="415"/>
        <end position="600"/>
    </location>
</feature>
<organism evidence="2 3">
    <name type="scientific">Parthenolecanium corni</name>
    <dbReference type="NCBI Taxonomy" id="536013"/>
    <lineage>
        <taxon>Eukaryota</taxon>
        <taxon>Metazoa</taxon>
        <taxon>Ecdysozoa</taxon>
        <taxon>Arthropoda</taxon>
        <taxon>Hexapoda</taxon>
        <taxon>Insecta</taxon>
        <taxon>Pterygota</taxon>
        <taxon>Neoptera</taxon>
        <taxon>Paraneoptera</taxon>
        <taxon>Hemiptera</taxon>
        <taxon>Sternorrhyncha</taxon>
        <taxon>Coccoidea</taxon>
        <taxon>Coccidae</taxon>
        <taxon>Parthenolecanium</taxon>
    </lineage>
</organism>
<dbReference type="Pfam" id="PF02958">
    <property type="entry name" value="EcKL"/>
    <property type="match status" value="2"/>
</dbReference>
<proteinExistence type="predicted"/>
<reference evidence="2 3" key="1">
    <citation type="submission" date="2024-03" db="EMBL/GenBank/DDBJ databases">
        <title>Adaptation during the transition from Ophiocordyceps entomopathogen to insect associate is accompanied by gene loss and intensified selection.</title>
        <authorList>
            <person name="Ward C.M."/>
            <person name="Onetto C.A."/>
            <person name="Borneman A.R."/>
        </authorList>
    </citation>
    <scope>NUCLEOTIDE SEQUENCE [LARGE SCALE GENOMIC DNA]</scope>
    <source>
        <strain evidence="2">AWRI1</strain>
        <tissue evidence="2">Single Adult Female</tissue>
    </source>
</reference>
<dbReference type="EMBL" id="JBBCAQ010000019">
    <property type="protein sequence ID" value="KAK7595220.1"/>
    <property type="molecule type" value="Genomic_DNA"/>
</dbReference>